<dbReference type="PATRIC" id="fig|1423724.4.peg.1075"/>
<keyword evidence="3 7" id="KW-0963">Cytoplasm</keyword>
<dbReference type="GO" id="GO:0006526">
    <property type="term" value="P:L-arginine biosynthetic process"/>
    <property type="evidence" value="ECO:0007669"/>
    <property type="project" value="UniProtKB-UniPathway"/>
</dbReference>
<evidence type="ECO:0000259" key="9">
    <source>
        <dbReference type="Pfam" id="PF02863"/>
    </source>
</evidence>
<reference evidence="10 11" key="1">
    <citation type="journal article" date="2015" name="Genome Announc.">
        <title>Expanding the biotechnology potential of lactobacilli through comparative genomics of 213 strains and associated genera.</title>
        <authorList>
            <person name="Sun Z."/>
            <person name="Harris H.M."/>
            <person name="McCann A."/>
            <person name="Guo C."/>
            <person name="Argimon S."/>
            <person name="Zhang W."/>
            <person name="Yang X."/>
            <person name="Jeffery I.B."/>
            <person name="Cooney J.C."/>
            <person name="Kagawa T.F."/>
            <person name="Liu W."/>
            <person name="Song Y."/>
            <person name="Salvetti E."/>
            <person name="Wrobel A."/>
            <person name="Rasinkangas P."/>
            <person name="Parkhill J."/>
            <person name="Rea M.C."/>
            <person name="O'Sullivan O."/>
            <person name="Ritari J."/>
            <person name="Douillard F.P."/>
            <person name="Paul Ross R."/>
            <person name="Yang R."/>
            <person name="Briner A.E."/>
            <person name="Felis G.E."/>
            <person name="de Vos W.M."/>
            <person name="Barrangou R."/>
            <person name="Klaenhammer T.R."/>
            <person name="Caufield P.W."/>
            <person name="Cui Y."/>
            <person name="Zhang H."/>
            <person name="O'Toole P.W."/>
        </authorList>
    </citation>
    <scope>NUCLEOTIDE SEQUENCE [LARGE SCALE GENOMIC DNA]</scope>
    <source>
        <strain evidence="10 11">DSM 16634</strain>
    </source>
</reference>
<proteinExistence type="inferred from homology"/>
<protein>
    <recommendedName>
        <fullName evidence="7">Arginine repressor</fullName>
    </recommendedName>
</protein>
<comment type="function">
    <text evidence="7">Regulates arginine biosynthesis genes.</text>
</comment>
<dbReference type="eggNOG" id="COG1438">
    <property type="taxonomic scope" value="Bacteria"/>
</dbReference>
<dbReference type="Gene3D" id="1.10.10.10">
    <property type="entry name" value="Winged helix-like DNA-binding domain superfamily/Winged helix DNA-binding domain"/>
    <property type="match status" value="1"/>
</dbReference>
<evidence type="ECO:0000256" key="4">
    <source>
        <dbReference type="ARBA" id="ARBA00023015"/>
    </source>
</evidence>
<dbReference type="Proteomes" id="UP000051324">
    <property type="component" value="Unassembled WGS sequence"/>
</dbReference>
<dbReference type="GO" id="GO:1900079">
    <property type="term" value="P:regulation of arginine biosynthetic process"/>
    <property type="evidence" value="ECO:0007669"/>
    <property type="project" value="UniProtKB-UniRule"/>
</dbReference>
<gene>
    <name evidence="7" type="primary">argR</name>
    <name evidence="10" type="ORF">FC32_GL001033</name>
</gene>
<organism evidence="10 11">
    <name type="scientific">Ligilactobacillus apodemi DSM 16634 = JCM 16172</name>
    <dbReference type="NCBI Taxonomy" id="1423724"/>
    <lineage>
        <taxon>Bacteria</taxon>
        <taxon>Bacillati</taxon>
        <taxon>Bacillota</taxon>
        <taxon>Bacilli</taxon>
        <taxon>Lactobacillales</taxon>
        <taxon>Lactobacillaceae</taxon>
        <taxon>Ligilactobacillus</taxon>
    </lineage>
</organism>
<evidence type="ECO:0000256" key="5">
    <source>
        <dbReference type="ARBA" id="ARBA00023125"/>
    </source>
</evidence>
<dbReference type="GO" id="GO:0034618">
    <property type="term" value="F:arginine binding"/>
    <property type="evidence" value="ECO:0007669"/>
    <property type="project" value="InterPro"/>
</dbReference>
<keyword evidence="7" id="KW-0055">Arginine biosynthesis</keyword>
<evidence type="ECO:0000313" key="10">
    <source>
        <dbReference type="EMBL" id="KRL83772.1"/>
    </source>
</evidence>
<evidence type="ECO:0000256" key="3">
    <source>
        <dbReference type="ARBA" id="ARBA00022490"/>
    </source>
</evidence>
<dbReference type="PANTHER" id="PTHR34471">
    <property type="entry name" value="ARGININE REPRESSOR"/>
    <property type="match status" value="1"/>
</dbReference>
<keyword evidence="11" id="KW-1185">Reference proteome</keyword>
<dbReference type="GO" id="GO:0003677">
    <property type="term" value="F:DNA binding"/>
    <property type="evidence" value="ECO:0007669"/>
    <property type="project" value="UniProtKB-KW"/>
</dbReference>
<comment type="caution">
    <text evidence="10">The sequence shown here is derived from an EMBL/GenBank/DDBJ whole genome shotgun (WGS) entry which is preliminary data.</text>
</comment>
<comment type="subcellular location">
    <subcellularLocation>
        <location evidence="1 7">Cytoplasm</location>
    </subcellularLocation>
</comment>
<accession>A0A0R1TQQ1</accession>
<evidence type="ECO:0000313" key="11">
    <source>
        <dbReference type="Proteomes" id="UP000051324"/>
    </source>
</evidence>
<feature type="domain" description="Arginine repressor C-terminal" evidence="9">
    <location>
        <begin position="80"/>
        <end position="146"/>
    </location>
</feature>
<dbReference type="InterPro" id="IPR036390">
    <property type="entry name" value="WH_DNA-bd_sf"/>
</dbReference>
<comment type="similarity">
    <text evidence="2 7">Belongs to the ArgR family.</text>
</comment>
<dbReference type="OrthoDB" id="9807089at2"/>
<evidence type="ECO:0000256" key="1">
    <source>
        <dbReference type="ARBA" id="ARBA00004496"/>
    </source>
</evidence>
<dbReference type="InterPro" id="IPR036388">
    <property type="entry name" value="WH-like_DNA-bd_sf"/>
</dbReference>
<dbReference type="PRINTS" id="PR01467">
    <property type="entry name" value="ARGREPRESSOR"/>
</dbReference>
<dbReference type="AlphaFoldDB" id="A0A0R1TQQ1"/>
<keyword evidence="5 7" id="KW-0238">DNA-binding</keyword>
<dbReference type="PANTHER" id="PTHR34471:SF1">
    <property type="entry name" value="ARGININE REPRESSOR"/>
    <property type="match status" value="1"/>
</dbReference>
<evidence type="ECO:0000259" key="8">
    <source>
        <dbReference type="Pfam" id="PF01316"/>
    </source>
</evidence>
<evidence type="ECO:0000256" key="7">
    <source>
        <dbReference type="HAMAP-Rule" id="MF_00173"/>
    </source>
</evidence>
<name>A0A0R1TQQ1_9LACO</name>
<evidence type="ECO:0000256" key="6">
    <source>
        <dbReference type="ARBA" id="ARBA00023163"/>
    </source>
</evidence>
<dbReference type="Pfam" id="PF01316">
    <property type="entry name" value="Arg_repressor"/>
    <property type="match status" value="1"/>
</dbReference>
<dbReference type="EMBL" id="AZFT01000053">
    <property type="protein sequence ID" value="KRL83772.1"/>
    <property type="molecule type" value="Genomic_DNA"/>
</dbReference>
<dbReference type="RefSeq" id="WP_025087754.1">
    <property type="nucleotide sequence ID" value="NZ_AZFT01000053.1"/>
</dbReference>
<keyword evidence="7" id="KW-0678">Repressor</keyword>
<evidence type="ECO:0000256" key="2">
    <source>
        <dbReference type="ARBA" id="ARBA00008316"/>
    </source>
</evidence>
<dbReference type="GO" id="GO:0005737">
    <property type="term" value="C:cytoplasm"/>
    <property type="evidence" value="ECO:0007669"/>
    <property type="project" value="UniProtKB-SubCell"/>
</dbReference>
<dbReference type="InterPro" id="IPR020900">
    <property type="entry name" value="Arg_repress_DNA-bd"/>
</dbReference>
<dbReference type="Pfam" id="PF02863">
    <property type="entry name" value="Arg_repressor_C"/>
    <property type="match status" value="1"/>
</dbReference>
<dbReference type="SUPFAM" id="SSF46785">
    <property type="entry name" value="Winged helix' DNA-binding domain"/>
    <property type="match status" value="1"/>
</dbReference>
<feature type="domain" description="Arginine repressor DNA-binding" evidence="8">
    <location>
        <begin position="1"/>
        <end position="68"/>
    </location>
</feature>
<dbReference type="UniPathway" id="UPA00068"/>
<dbReference type="InterPro" id="IPR020899">
    <property type="entry name" value="Arg_repress_C"/>
</dbReference>
<sequence>MRKQDRQRIIKKIIQENTVYRQEDFVALLSANGVEVTQATISRDVKEMQLIKLPTPDGSYRYSLPTTKQNNTEKKLIKVLKDAYLMSDCHRDMCMIKVLPGNGPALSSLISQMNYPEVFASLGDDDTVLLFARSNEDANAINTKLTALVDET</sequence>
<keyword evidence="4 7" id="KW-0805">Transcription regulation</keyword>
<comment type="pathway">
    <text evidence="7">Amino-acid biosynthesis; L-arginine biosynthesis [regulation].</text>
</comment>
<dbReference type="InterPro" id="IPR001669">
    <property type="entry name" value="Arg_repress"/>
</dbReference>
<dbReference type="HAMAP" id="MF_00173">
    <property type="entry name" value="Arg_repressor"/>
    <property type="match status" value="1"/>
</dbReference>
<dbReference type="InterPro" id="IPR036251">
    <property type="entry name" value="Arg_repress_C_sf"/>
</dbReference>
<dbReference type="GO" id="GO:0003700">
    <property type="term" value="F:DNA-binding transcription factor activity"/>
    <property type="evidence" value="ECO:0007669"/>
    <property type="project" value="UniProtKB-UniRule"/>
</dbReference>
<dbReference type="GO" id="GO:0051259">
    <property type="term" value="P:protein complex oligomerization"/>
    <property type="evidence" value="ECO:0007669"/>
    <property type="project" value="InterPro"/>
</dbReference>
<keyword evidence="6 7" id="KW-0804">Transcription</keyword>
<dbReference type="STRING" id="1423724.FC32_GL001033"/>
<dbReference type="Gene3D" id="3.30.1360.40">
    <property type="match status" value="1"/>
</dbReference>
<dbReference type="SUPFAM" id="SSF55252">
    <property type="entry name" value="C-terminal domain of arginine repressor"/>
    <property type="match status" value="1"/>
</dbReference>
<keyword evidence="7" id="KW-0028">Amino-acid biosynthesis</keyword>